<evidence type="ECO:0000313" key="1">
    <source>
        <dbReference type="EMBL" id="PTN03467.1"/>
    </source>
</evidence>
<dbReference type="EMBL" id="QAAD01000035">
    <property type="protein sequence ID" value="PTN03467.1"/>
    <property type="molecule type" value="Genomic_DNA"/>
</dbReference>
<name>A0A2T5BV56_9BACT</name>
<gene>
    <name evidence="1" type="ORF">C8N47_1354</name>
</gene>
<organism evidence="1 2">
    <name type="scientific">Mangrovibacterium marinum</name>
    <dbReference type="NCBI Taxonomy" id="1639118"/>
    <lineage>
        <taxon>Bacteria</taxon>
        <taxon>Pseudomonadati</taxon>
        <taxon>Bacteroidota</taxon>
        <taxon>Bacteroidia</taxon>
        <taxon>Marinilabiliales</taxon>
        <taxon>Prolixibacteraceae</taxon>
        <taxon>Mangrovibacterium</taxon>
    </lineage>
</organism>
<protein>
    <submittedName>
        <fullName evidence="1">Uncharacterized protein</fullName>
    </submittedName>
</protein>
<reference evidence="1 2" key="1">
    <citation type="submission" date="2018-04" db="EMBL/GenBank/DDBJ databases">
        <title>Genomic Encyclopedia of Archaeal and Bacterial Type Strains, Phase II (KMG-II): from individual species to whole genera.</title>
        <authorList>
            <person name="Goeker M."/>
        </authorList>
    </citation>
    <scope>NUCLEOTIDE SEQUENCE [LARGE SCALE GENOMIC DNA]</scope>
    <source>
        <strain evidence="1 2">DSM 28823</strain>
    </source>
</reference>
<keyword evidence="2" id="KW-1185">Reference proteome</keyword>
<proteinExistence type="predicted"/>
<dbReference type="Proteomes" id="UP000243525">
    <property type="component" value="Unassembled WGS sequence"/>
</dbReference>
<evidence type="ECO:0000313" key="2">
    <source>
        <dbReference type="Proteomes" id="UP000243525"/>
    </source>
</evidence>
<sequence length="66" mass="7607">MQKDITILKVHILYVIPYNERQGLSKQSKQDHQQHAHIGYEHSIGAPPKLFLKKPIALSMAGLFWL</sequence>
<comment type="caution">
    <text evidence="1">The sequence shown here is derived from an EMBL/GenBank/DDBJ whole genome shotgun (WGS) entry which is preliminary data.</text>
</comment>
<dbReference type="AlphaFoldDB" id="A0A2T5BV56"/>
<accession>A0A2T5BV56</accession>